<sequence>MSSLSAPNECGFVAGCGTVDAIHAVRLLMEKHREMQKPVHLAFLDFEAFDRVLRKAIWYVSRQHVVSEELIEVCVLQLFFIFEMDAVSRDIQQPVPTNLPPALVFMYLGSAVASDGSALVEVNSRRNAAWFKWRSLTGVLCDKKIPERPKSKIYSAVVRPVAIYGAECWPVTKEIERRLSVMETKMLRFGVTPIFEKMFEARLQCYGHVLRAEDDTIQKTGLNL</sequence>
<dbReference type="OrthoDB" id="425014at2759"/>
<evidence type="ECO:0000313" key="2">
    <source>
        <dbReference type="Proteomes" id="UP000050761"/>
    </source>
</evidence>
<evidence type="ECO:0000313" key="3">
    <source>
        <dbReference type="WBParaSite" id="HPBE_0001756701-mRNA-1"/>
    </source>
</evidence>
<reference evidence="1 2" key="1">
    <citation type="submission" date="2018-11" db="EMBL/GenBank/DDBJ databases">
        <authorList>
            <consortium name="Pathogen Informatics"/>
        </authorList>
    </citation>
    <scope>NUCLEOTIDE SEQUENCE [LARGE SCALE GENOMIC DNA]</scope>
</reference>
<reference evidence="3" key="2">
    <citation type="submission" date="2019-09" db="UniProtKB">
        <authorList>
            <consortium name="WormBaseParasite"/>
        </authorList>
    </citation>
    <scope>IDENTIFICATION</scope>
</reference>
<dbReference type="PANTHER" id="PTHR47027">
    <property type="entry name" value="REVERSE TRANSCRIPTASE DOMAIN-CONTAINING PROTEIN"/>
    <property type="match status" value="1"/>
</dbReference>
<name>A0A183G739_HELPZ</name>
<dbReference type="EMBL" id="UZAH01030096">
    <property type="protein sequence ID" value="VDP09237.1"/>
    <property type="molecule type" value="Genomic_DNA"/>
</dbReference>
<dbReference type="Proteomes" id="UP000050761">
    <property type="component" value="Unassembled WGS sequence"/>
</dbReference>
<accession>A0A3P8A5T7</accession>
<keyword evidence="2" id="KW-1185">Reference proteome</keyword>
<proteinExistence type="predicted"/>
<gene>
    <name evidence="1" type="ORF">HPBE_LOCUS17566</name>
</gene>
<dbReference type="WBParaSite" id="HPBE_0001756701-mRNA-1">
    <property type="protein sequence ID" value="HPBE_0001756701-mRNA-1"/>
    <property type="gene ID" value="HPBE_0001756701"/>
</dbReference>
<accession>A0A183G739</accession>
<organism evidence="2 3">
    <name type="scientific">Heligmosomoides polygyrus</name>
    <name type="common">Parasitic roundworm</name>
    <dbReference type="NCBI Taxonomy" id="6339"/>
    <lineage>
        <taxon>Eukaryota</taxon>
        <taxon>Metazoa</taxon>
        <taxon>Ecdysozoa</taxon>
        <taxon>Nematoda</taxon>
        <taxon>Chromadorea</taxon>
        <taxon>Rhabditida</taxon>
        <taxon>Rhabditina</taxon>
        <taxon>Rhabditomorpha</taxon>
        <taxon>Strongyloidea</taxon>
        <taxon>Heligmosomidae</taxon>
        <taxon>Heligmosomoides</taxon>
    </lineage>
</organism>
<dbReference type="PANTHER" id="PTHR47027:SF20">
    <property type="entry name" value="REVERSE TRANSCRIPTASE-LIKE PROTEIN WITH RNA-DIRECTED DNA POLYMERASE DOMAIN"/>
    <property type="match status" value="1"/>
</dbReference>
<evidence type="ECO:0000313" key="1">
    <source>
        <dbReference type="EMBL" id="VDP09237.1"/>
    </source>
</evidence>
<protein>
    <submittedName>
        <fullName evidence="3">3Beta_HSD domain-containing protein</fullName>
    </submittedName>
</protein>
<dbReference type="AlphaFoldDB" id="A0A183G739"/>